<dbReference type="AlphaFoldDB" id="A0A152A832"/>
<evidence type="ECO:0000313" key="5">
    <source>
        <dbReference type="EMBL" id="KYR02291.1"/>
    </source>
</evidence>
<comment type="subunit">
    <text evidence="4">Component of the proteasome complex.</text>
</comment>
<dbReference type="GO" id="GO:0005839">
    <property type="term" value="C:proteasome core complex"/>
    <property type="evidence" value="ECO:0007669"/>
    <property type="project" value="InterPro"/>
</dbReference>
<dbReference type="FunFam" id="3.60.20.10:FF:000027">
    <property type="entry name" value="Proteasome subunit beta type-6"/>
    <property type="match status" value="1"/>
</dbReference>
<dbReference type="CDD" id="cd03757">
    <property type="entry name" value="proteasome_beta_type_1"/>
    <property type="match status" value="1"/>
</dbReference>
<keyword evidence="6" id="KW-1185">Reference proteome</keyword>
<organism evidence="5 6">
    <name type="scientific">Tieghemostelium lacteum</name>
    <name type="common">Slime mold</name>
    <name type="synonym">Dictyostelium lacteum</name>
    <dbReference type="NCBI Taxonomy" id="361077"/>
    <lineage>
        <taxon>Eukaryota</taxon>
        <taxon>Amoebozoa</taxon>
        <taxon>Evosea</taxon>
        <taxon>Eumycetozoa</taxon>
        <taxon>Dictyostelia</taxon>
        <taxon>Dictyosteliales</taxon>
        <taxon>Raperosteliaceae</taxon>
        <taxon>Tieghemostelium</taxon>
    </lineage>
</organism>
<keyword evidence="3 4" id="KW-0539">Nucleus</keyword>
<evidence type="ECO:0000256" key="4">
    <source>
        <dbReference type="RuleBase" id="RU004203"/>
    </source>
</evidence>
<proteinExistence type="inferred from homology"/>
<protein>
    <recommendedName>
        <fullName evidence="4">Proteasome subunit beta</fullName>
    </recommendedName>
</protein>
<keyword evidence="1 4" id="KW-0963">Cytoplasm</keyword>
<dbReference type="OMA" id="CSGCWCD"/>
<dbReference type="STRING" id="361077.A0A152A832"/>
<comment type="similarity">
    <text evidence="4">Belongs to the peptidase T1B family.</text>
</comment>
<comment type="caution">
    <text evidence="5">The sequence shown here is derived from an EMBL/GenBank/DDBJ whole genome shotgun (WGS) entry which is preliminary data.</text>
</comment>
<dbReference type="OrthoDB" id="268479at2759"/>
<dbReference type="EMBL" id="LODT01000004">
    <property type="protein sequence ID" value="KYR02291.1"/>
    <property type="molecule type" value="Genomic_DNA"/>
</dbReference>
<dbReference type="InterPro" id="IPR023333">
    <property type="entry name" value="Proteasome_suB-type"/>
</dbReference>
<dbReference type="PROSITE" id="PS51476">
    <property type="entry name" value="PROTEASOME_BETA_2"/>
    <property type="match status" value="1"/>
</dbReference>
<dbReference type="InterPro" id="IPR029055">
    <property type="entry name" value="Ntn_hydrolases_N"/>
</dbReference>
<accession>A0A152A832</accession>
<name>A0A152A832_TIELA</name>
<dbReference type="PANTHER" id="PTHR32194">
    <property type="entry name" value="METALLOPROTEASE TLDD"/>
    <property type="match status" value="1"/>
</dbReference>
<dbReference type="Proteomes" id="UP000076078">
    <property type="component" value="Unassembled WGS sequence"/>
</dbReference>
<dbReference type="PANTHER" id="PTHR32194:SF2">
    <property type="entry name" value="PROTEASOME SUBUNIT BETA TYPE-1"/>
    <property type="match status" value="1"/>
</dbReference>
<evidence type="ECO:0000313" key="6">
    <source>
        <dbReference type="Proteomes" id="UP000076078"/>
    </source>
</evidence>
<dbReference type="GO" id="GO:0005634">
    <property type="term" value="C:nucleus"/>
    <property type="evidence" value="ECO:0007669"/>
    <property type="project" value="UniProtKB-SubCell"/>
</dbReference>
<sequence length="236" mass="26411">MNVLKLTPFPTQDKEKPLNHGRFEPYVDNGGTVLSVAGKDYCVVAGDTRMSDGGYGIQTRKYTKIFQLTNKCVIATSGMQADTLALQKKLKVMLDHYQKENGKVMSTPAIAQFLSNTLYYKRFFPYYTFNLIAGIDEEGEGCIWTYDAVGSHEKVKYSSQGSGNQLVIPLLDNQVAKFNQLLPEGPKDVPLDQVVSFVKDAITSAGERDIYTGDYADIVVIDKHGVRWEKFELKLD</sequence>
<evidence type="ECO:0000256" key="3">
    <source>
        <dbReference type="ARBA" id="ARBA00023242"/>
    </source>
</evidence>
<dbReference type="GO" id="GO:0005737">
    <property type="term" value="C:cytoplasm"/>
    <property type="evidence" value="ECO:0007669"/>
    <property type="project" value="UniProtKB-SubCell"/>
</dbReference>
<reference evidence="5 6" key="1">
    <citation type="submission" date="2015-12" db="EMBL/GenBank/DDBJ databases">
        <title>Dictyostelia acquired genes for synthesis and detection of signals that induce cell-type specialization by lateral gene transfer from prokaryotes.</title>
        <authorList>
            <person name="Gloeckner G."/>
            <person name="Schaap P."/>
        </authorList>
    </citation>
    <scope>NUCLEOTIDE SEQUENCE [LARGE SCALE GENOMIC DNA]</scope>
    <source>
        <strain evidence="5 6">TK</strain>
    </source>
</reference>
<gene>
    <name evidence="5" type="ORF">DLAC_01123</name>
</gene>
<dbReference type="Pfam" id="PF00227">
    <property type="entry name" value="Proteasome"/>
    <property type="match status" value="1"/>
</dbReference>
<dbReference type="InterPro" id="IPR016050">
    <property type="entry name" value="Proteasome_bsu_CS"/>
</dbReference>
<evidence type="ECO:0000256" key="1">
    <source>
        <dbReference type="ARBA" id="ARBA00022490"/>
    </source>
</evidence>
<dbReference type="InParanoid" id="A0A152A832"/>
<dbReference type="Gene3D" id="3.60.20.10">
    <property type="entry name" value="Glutamine Phosphoribosylpyrophosphate, subunit 1, domain 1"/>
    <property type="match status" value="1"/>
</dbReference>
<evidence type="ECO:0000256" key="2">
    <source>
        <dbReference type="ARBA" id="ARBA00022942"/>
    </source>
</evidence>
<dbReference type="PROSITE" id="PS00854">
    <property type="entry name" value="PROTEASOME_BETA_1"/>
    <property type="match status" value="1"/>
</dbReference>
<comment type="subcellular location">
    <subcellularLocation>
        <location evidence="4">Cytoplasm</location>
    </subcellularLocation>
    <subcellularLocation>
        <location evidence="4">Nucleus</location>
    </subcellularLocation>
</comment>
<dbReference type="InterPro" id="IPR001353">
    <property type="entry name" value="Proteasome_sua/b"/>
</dbReference>
<dbReference type="FunCoup" id="A0A152A832">
    <property type="interactions" value="1011"/>
</dbReference>
<dbReference type="SUPFAM" id="SSF56235">
    <property type="entry name" value="N-terminal nucleophile aminohydrolases (Ntn hydrolases)"/>
    <property type="match status" value="1"/>
</dbReference>
<comment type="function">
    <text evidence="4">Component of the proteasome, a multicatalytic proteinase complex which is characterized by its ability to cleave peptides with Arg, Phe, Tyr, Leu, and Glu adjacent to the leaving group at neutral or slightly basic pH. The proteasome has an ATP-dependent proteolytic activity.</text>
</comment>
<keyword evidence="2 4" id="KW-0647">Proteasome</keyword>
<dbReference type="GO" id="GO:0010498">
    <property type="term" value="P:proteasomal protein catabolic process"/>
    <property type="evidence" value="ECO:0007669"/>
    <property type="project" value="UniProtKB-ARBA"/>
</dbReference>